<evidence type="ECO:0000313" key="2">
    <source>
        <dbReference type="Proteomes" id="UP000318943"/>
    </source>
</evidence>
<keyword evidence="2" id="KW-1185">Reference proteome</keyword>
<gene>
    <name evidence="1" type="ORF">FGG12_06030</name>
</gene>
<sequence length="101" mass="11243">MTTVNKEAIYDDLISPLMAQIIAICKEHKLAMVASFHCENPDDEDSKDLVCTTALTADDFEPPARFKQCLNVLYGRPPVPGFRITTTSPDGSKSVEDHRFI</sequence>
<protein>
    <submittedName>
        <fullName evidence="1">Uncharacterized protein</fullName>
    </submittedName>
</protein>
<proteinExistence type="predicted"/>
<dbReference type="RefSeq" id="WP_144196720.1">
    <property type="nucleotide sequence ID" value="NZ_VCIZ01000002.1"/>
</dbReference>
<comment type="caution">
    <text evidence="1">The sequence shown here is derived from an EMBL/GenBank/DDBJ whole genome shotgun (WGS) entry which is preliminary data.</text>
</comment>
<dbReference type="EMBL" id="VCIZ01000002">
    <property type="protein sequence ID" value="TSP14027.1"/>
    <property type="molecule type" value="Genomic_DNA"/>
</dbReference>
<reference evidence="1 2" key="1">
    <citation type="submission" date="2019-05" db="EMBL/GenBank/DDBJ databases">
        <title>Whole genome sequence analysis of Cupriavidus campinensis S14E4C strain.</title>
        <authorList>
            <person name="Abbaszade G."/>
            <person name="Szabo A."/>
            <person name="Toumi M."/>
            <person name="Toth E."/>
        </authorList>
    </citation>
    <scope>NUCLEOTIDE SEQUENCE [LARGE SCALE GENOMIC DNA]</scope>
    <source>
        <strain evidence="1 2">S14E4C</strain>
    </source>
</reference>
<evidence type="ECO:0000313" key="1">
    <source>
        <dbReference type="EMBL" id="TSP14027.1"/>
    </source>
</evidence>
<name>A0ABY3EST7_9BURK</name>
<organism evidence="1 2">
    <name type="scientific">Cupriavidus campinensis</name>
    <dbReference type="NCBI Taxonomy" id="151783"/>
    <lineage>
        <taxon>Bacteria</taxon>
        <taxon>Pseudomonadati</taxon>
        <taxon>Pseudomonadota</taxon>
        <taxon>Betaproteobacteria</taxon>
        <taxon>Burkholderiales</taxon>
        <taxon>Burkholderiaceae</taxon>
        <taxon>Cupriavidus</taxon>
    </lineage>
</organism>
<dbReference type="Proteomes" id="UP000318943">
    <property type="component" value="Unassembled WGS sequence"/>
</dbReference>
<accession>A0ABY3EST7</accession>